<accession>A0ABQ5IBH7</accession>
<keyword evidence="2" id="KW-0695">RNA-directed DNA polymerase</keyword>
<evidence type="ECO:0000259" key="1">
    <source>
        <dbReference type="PROSITE" id="PS50878"/>
    </source>
</evidence>
<dbReference type="PANTHER" id="PTHR33116:SF77">
    <property type="entry name" value="RNA-DIRECTED DNA POLYMERASE"/>
    <property type="match status" value="1"/>
</dbReference>
<keyword evidence="3" id="KW-1185">Reference proteome</keyword>
<protein>
    <submittedName>
        <fullName evidence="2">RNA-directed DNA polymerase, eukaryota</fullName>
    </submittedName>
</protein>
<reference evidence="2" key="1">
    <citation type="journal article" date="2022" name="Int. J. Mol. Sci.">
        <title>Draft Genome of Tanacetum Coccineum: Genomic Comparison of Closely Related Tanacetum-Family Plants.</title>
        <authorList>
            <person name="Yamashiro T."/>
            <person name="Shiraishi A."/>
            <person name="Nakayama K."/>
            <person name="Satake H."/>
        </authorList>
    </citation>
    <scope>NUCLEOTIDE SEQUENCE</scope>
</reference>
<gene>
    <name evidence="2" type="ORF">Tco_1092557</name>
</gene>
<feature type="domain" description="Reverse transcriptase" evidence="1">
    <location>
        <begin position="443"/>
        <end position="720"/>
    </location>
</feature>
<evidence type="ECO:0000313" key="2">
    <source>
        <dbReference type="EMBL" id="GJT97039.1"/>
    </source>
</evidence>
<dbReference type="InterPro" id="IPR000477">
    <property type="entry name" value="RT_dom"/>
</dbReference>
<dbReference type="EMBL" id="BQNB010020536">
    <property type="protein sequence ID" value="GJT97039.1"/>
    <property type="molecule type" value="Genomic_DNA"/>
</dbReference>
<keyword evidence="2" id="KW-0808">Transferase</keyword>
<organism evidence="2 3">
    <name type="scientific">Tanacetum coccineum</name>
    <dbReference type="NCBI Taxonomy" id="301880"/>
    <lineage>
        <taxon>Eukaryota</taxon>
        <taxon>Viridiplantae</taxon>
        <taxon>Streptophyta</taxon>
        <taxon>Embryophyta</taxon>
        <taxon>Tracheophyta</taxon>
        <taxon>Spermatophyta</taxon>
        <taxon>Magnoliopsida</taxon>
        <taxon>eudicotyledons</taxon>
        <taxon>Gunneridae</taxon>
        <taxon>Pentapetalae</taxon>
        <taxon>asterids</taxon>
        <taxon>campanulids</taxon>
        <taxon>Asterales</taxon>
        <taxon>Asteraceae</taxon>
        <taxon>Asteroideae</taxon>
        <taxon>Anthemideae</taxon>
        <taxon>Anthemidinae</taxon>
        <taxon>Tanacetum</taxon>
    </lineage>
</organism>
<reference evidence="2" key="2">
    <citation type="submission" date="2022-01" db="EMBL/GenBank/DDBJ databases">
        <authorList>
            <person name="Yamashiro T."/>
            <person name="Shiraishi A."/>
            <person name="Satake H."/>
            <person name="Nakayama K."/>
        </authorList>
    </citation>
    <scope>NUCLEOTIDE SEQUENCE</scope>
</reference>
<dbReference type="InterPro" id="IPR043502">
    <property type="entry name" value="DNA/RNA_pol_sf"/>
</dbReference>
<dbReference type="InterPro" id="IPR026960">
    <property type="entry name" value="RVT-Znf"/>
</dbReference>
<name>A0ABQ5IBH7_9ASTR</name>
<dbReference type="SUPFAM" id="SSF56672">
    <property type="entry name" value="DNA/RNA polymerases"/>
    <property type="match status" value="1"/>
</dbReference>
<keyword evidence="2" id="KW-0548">Nucleotidyltransferase</keyword>
<dbReference type="CDD" id="cd01650">
    <property type="entry name" value="RT_nLTR_like"/>
    <property type="match status" value="1"/>
</dbReference>
<dbReference type="InterPro" id="IPR036691">
    <property type="entry name" value="Endo/exonu/phosph_ase_sf"/>
</dbReference>
<dbReference type="SUPFAM" id="SSF56219">
    <property type="entry name" value="DNase I-like"/>
    <property type="match status" value="1"/>
</dbReference>
<dbReference type="PANTHER" id="PTHR33116">
    <property type="entry name" value="REVERSE TRANSCRIPTASE ZINC-BINDING DOMAIN-CONTAINING PROTEIN-RELATED-RELATED"/>
    <property type="match status" value="1"/>
</dbReference>
<dbReference type="Proteomes" id="UP001151760">
    <property type="component" value="Unassembled WGS sequence"/>
</dbReference>
<dbReference type="PROSITE" id="PS50878">
    <property type="entry name" value="RT_POL"/>
    <property type="match status" value="1"/>
</dbReference>
<proteinExistence type="predicted"/>
<dbReference type="Pfam" id="PF00078">
    <property type="entry name" value="RVT_1"/>
    <property type="match status" value="1"/>
</dbReference>
<sequence length="1188" mass="135782">MDCISHMDVKSLWGNSNFDFVASDSLGNSGGILCIWEASIFKKDGATISDNFIAIYGTWLPRNVKILLVAVYAPQQPGSKRALWDFLSNLVRRWNGEAIIMGDFNDVRTMDERLGSSFNVSSARCFDRFIVSSGLVDVKLEGYSFTWSHPSASKMSKLDRFLVTEGIISLYPSISALCLDRHLSDHRPILLREVLSDFGPTPFRFYQSWLRMEGFDSMVEHAWLSFSHSDSNAMVRFKKKLQDLKSIIRLWVKDKKFHLHNAKNSLQNDLISIDKDLERGNVSDDILLNRMDLNRRLQDIKLLEVKDLVQKSKIKWAIEGDENSKFFHGIINKKRSQLSIRGVFVEGTWCTDPSIVKEAFKNHFEVRFQQPCHDRLKLNAPFHNRLSSDQVDELDRAVSRDEIRRAVWNCGENKSPGPDGYTFEFFRKYWSLVGADFCDAVDYFFKSGTFPRGCNSSFIALIPKVNDAKFVNDFRPISLIGCVYKVITKVLANRLATVISDLVSETQSAFVANRQILDGPFILNEMLNWCKRKKKQAMFFKVDFAKAYDSVRWDYLLDILHAFGFGPNWCRWIRGTFTSSMASILVNGSPTSEFPFCCGLKQGDPLAPYLFILIMESLHISFSRVVDDGLFKGFQLHGSVNISHLFYADDAMFIGEWSEQNLHNIVKVLNCFHLASGLKINIAKSQVLGVGVSQNVVVQAANRIGCAVLNTPFRYLGVTVGECMSRKSAWVGLVNKLQARLSKWKVKTLSIGGRLTLLKSVLGASPIYYMSIFKVPKGVLKTMESIRSKFFNGVDSSDRKISWVAWDNVLASKLNGGLGVSSFFALNRALLLKWVWRFISGDGSLWCKVIQAIYGSKFDLHVTDQPSIWCSILREVKSLKDSGFDFSSHCKKRIGDGSCTSFWYDIWLADAPLCVQFPRLFALELDKEIVVANKMGASSVSASFRRDVRDGAERQQWDDLSSIMNSVVLSSSKDRWTCDLSGDGEFKVKVIRNFIDDLFLPSSDVATRWVKFIPIKVNVFSWRARRDRLPTRVNLSRRGVLLDSHLCPLCNAAMEDVQHVFFRCDVARVVLRKICRWWDLDWQEICSFSDWDAWFLSFRLSSRLKSILEGVFYVAWWRIWRLRNQLVFDASPPNRSTIFDDIVSWSFLWCSSRKEDESESESDGIPEAEKKFKQLASDIEMARKVQEE</sequence>
<evidence type="ECO:0000313" key="3">
    <source>
        <dbReference type="Proteomes" id="UP001151760"/>
    </source>
</evidence>
<comment type="caution">
    <text evidence="2">The sequence shown here is derived from an EMBL/GenBank/DDBJ whole genome shotgun (WGS) entry which is preliminary data.</text>
</comment>
<dbReference type="Gene3D" id="3.60.10.10">
    <property type="entry name" value="Endonuclease/exonuclease/phosphatase"/>
    <property type="match status" value="1"/>
</dbReference>
<dbReference type="GO" id="GO:0003964">
    <property type="term" value="F:RNA-directed DNA polymerase activity"/>
    <property type="evidence" value="ECO:0007669"/>
    <property type="project" value="UniProtKB-KW"/>
</dbReference>
<dbReference type="Pfam" id="PF13966">
    <property type="entry name" value="zf-RVT"/>
    <property type="match status" value="1"/>
</dbReference>